<protein>
    <submittedName>
        <fullName evidence="1">Uncharacterized protein</fullName>
    </submittedName>
</protein>
<evidence type="ECO:0000313" key="2">
    <source>
        <dbReference type="Proteomes" id="UP000006729"/>
    </source>
</evidence>
<reference evidence="1 2" key="1">
    <citation type="journal article" date="2006" name="Science">
        <title>The genome of black cottonwood, Populus trichocarpa (Torr. &amp; Gray).</title>
        <authorList>
            <person name="Tuskan G.A."/>
            <person name="Difazio S."/>
            <person name="Jansson S."/>
            <person name="Bohlmann J."/>
            <person name="Grigoriev I."/>
            <person name="Hellsten U."/>
            <person name="Putnam N."/>
            <person name="Ralph S."/>
            <person name="Rombauts S."/>
            <person name="Salamov A."/>
            <person name="Schein J."/>
            <person name="Sterck L."/>
            <person name="Aerts A."/>
            <person name="Bhalerao R.R."/>
            <person name="Bhalerao R.P."/>
            <person name="Blaudez D."/>
            <person name="Boerjan W."/>
            <person name="Brun A."/>
            <person name="Brunner A."/>
            <person name="Busov V."/>
            <person name="Campbell M."/>
            <person name="Carlson J."/>
            <person name="Chalot M."/>
            <person name="Chapman J."/>
            <person name="Chen G.L."/>
            <person name="Cooper D."/>
            <person name="Coutinho P.M."/>
            <person name="Couturier J."/>
            <person name="Covert S."/>
            <person name="Cronk Q."/>
            <person name="Cunningham R."/>
            <person name="Davis J."/>
            <person name="Degroeve S."/>
            <person name="Dejardin A."/>
            <person name="Depamphilis C."/>
            <person name="Detter J."/>
            <person name="Dirks B."/>
            <person name="Dubchak I."/>
            <person name="Duplessis S."/>
            <person name="Ehlting J."/>
            <person name="Ellis B."/>
            <person name="Gendler K."/>
            <person name="Goodstein D."/>
            <person name="Gribskov M."/>
            <person name="Grimwood J."/>
            <person name="Groover A."/>
            <person name="Gunter L."/>
            <person name="Hamberger B."/>
            <person name="Heinze B."/>
            <person name="Helariutta Y."/>
            <person name="Henrissat B."/>
            <person name="Holligan D."/>
            <person name="Holt R."/>
            <person name="Huang W."/>
            <person name="Islam-Faridi N."/>
            <person name="Jones S."/>
            <person name="Jones-Rhoades M."/>
            <person name="Jorgensen R."/>
            <person name="Joshi C."/>
            <person name="Kangasjarvi J."/>
            <person name="Karlsson J."/>
            <person name="Kelleher C."/>
            <person name="Kirkpatrick R."/>
            <person name="Kirst M."/>
            <person name="Kohler A."/>
            <person name="Kalluri U."/>
            <person name="Larimer F."/>
            <person name="Leebens-Mack J."/>
            <person name="Leple J.C."/>
            <person name="Locascio P."/>
            <person name="Lou Y."/>
            <person name="Lucas S."/>
            <person name="Martin F."/>
            <person name="Montanini B."/>
            <person name="Napoli C."/>
            <person name="Nelson D.R."/>
            <person name="Nelson C."/>
            <person name="Nieminen K."/>
            <person name="Nilsson O."/>
            <person name="Pereda V."/>
            <person name="Peter G."/>
            <person name="Philippe R."/>
            <person name="Pilate G."/>
            <person name="Poliakov A."/>
            <person name="Razumovskaya J."/>
            <person name="Richardson P."/>
            <person name="Rinaldi C."/>
            <person name="Ritland K."/>
            <person name="Rouze P."/>
            <person name="Ryaboy D."/>
            <person name="Schmutz J."/>
            <person name="Schrader J."/>
            <person name="Segerman B."/>
            <person name="Shin H."/>
            <person name="Siddiqui A."/>
            <person name="Sterky F."/>
            <person name="Terry A."/>
            <person name="Tsai C.J."/>
            <person name="Uberbacher E."/>
            <person name="Unneberg P."/>
            <person name="Vahala J."/>
            <person name="Wall K."/>
            <person name="Wessler S."/>
            <person name="Yang G."/>
            <person name="Yin T."/>
            <person name="Douglas C."/>
            <person name="Marra M."/>
            <person name="Sandberg G."/>
            <person name="Van de Peer Y."/>
            <person name="Rokhsar D."/>
        </authorList>
    </citation>
    <scope>NUCLEOTIDE SEQUENCE [LARGE SCALE GENOMIC DNA]</scope>
    <source>
        <strain evidence="2">cv. Nisqually</strain>
    </source>
</reference>
<proteinExistence type="predicted"/>
<dbReference type="AlphaFoldDB" id="B9ID95"/>
<dbReference type="HOGENOM" id="CLU_1743644_0_0_1"/>
<sequence>MSETGGMKTTEVQRKFNEGATNLKLAPNSGNVLSYVRSTERPVVRAPEYPLLTDNGRSSKPMKWESAATFSSPTSISLAFPVAGGRKIELAVAQFLSSGRGSHETTTVYSEAASYFQTFRTLLTRYLSVDGGGDFFSFLFCSWPIFPIGD</sequence>
<dbReference type="EMBL" id="CM009304">
    <property type="protein sequence ID" value="PNT02158.1"/>
    <property type="molecule type" value="Genomic_DNA"/>
</dbReference>
<dbReference type="Proteomes" id="UP000006729">
    <property type="component" value="Chromosome 15"/>
</dbReference>
<keyword evidence="2" id="KW-1185">Reference proteome</keyword>
<accession>B9ID95</accession>
<dbReference type="InParanoid" id="B9ID95"/>
<dbReference type="STRING" id="3694.B9ID95"/>
<evidence type="ECO:0000313" key="1">
    <source>
        <dbReference type="EMBL" id="PNT02158.1"/>
    </source>
</evidence>
<organism evidence="1 2">
    <name type="scientific">Populus trichocarpa</name>
    <name type="common">Western balsam poplar</name>
    <name type="synonym">Populus balsamifera subsp. trichocarpa</name>
    <dbReference type="NCBI Taxonomy" id="3694"/>
    <lineage>
        <taxon>Eukaryota</taxon>
        <taxon>Viridiplantae</taxon>
        <taxon>Streptophyta</taxon>
        <taxon>Embryophyta</taxon>
        <taxon>Tracheophyta</taxon>
        <taxon>Spermatophyta</taxon>
        <taxon>Magnoliopsida</taxon>
        <taxon>eudicotyledons</taxon>
        <taxon>Gunneridae</taxon>
        <taxon>Pentapetalae</taxon>
        <taxon>rosids</taxon>
        <taxon>fabids</taxon>
        <taxon>Malpighiales</taxon>
        <taxon>Salicaceae</taxon>
        <taxon>Saliceae</taxon>
        <taxon>Populus</taxon>
    </lineage>
</organism>
<name>B9ID95_POPTR</name>
<dbReference type="eggNOG" id="KOG1114">
    <property type="taxonomic scope" value="Eukaryota"/>
</dbReference>
<gene>
    <name evidence="1" type="ORF">POPTR_015G145200</name>
</gene>